<protein>
    <submittedName>
        <fullName evidence="1">Uncharacterized protein</fullName>
    </submittedName>
</protein>
<accession>A0A8T8X772</accession>
<dbReference type="EMBL" id="KZ824780">
    <property type="protein sequence ID" value="RAH83956.1"/>
    <property type="molecule type" value="Genomic_DNA"/>
</dbReference>
<dbReference type="RefSeq" id="XP_025529850.1">
    <property type="nucleotide sequence ID" value="XM_025667761.1"/>
</dbReference>
<keyword evidence="2" id="KW-1185">Reference proteome</keyword>
<dbReference type="GeneID" id="37171453"/>
<reference evidence="1 2" key="1">
    <citation type="submission" date="2018-02" db="EMBL/GenBank/DDBJ databases">
        <title>The genomes of Aspergillus section Nigri reveals drivers in fungal speciation.</title>
        <authorList>
            <consortium name="DOE Joint Genome Institute"/>
            <person name="Vesth T.C."/>
            <person name="Nybo J."/>
            <person name="Theobald S."/>
            <person name="Brandl J."/>
            <person name="Frisvad J.C."/>
            <person name="Nielsen K.F."/>
            <person name="Lyhne E.K."/>
            <person name="Kogle M.E."/>
            <person name="Kuo A."/>
            <person name="Riley R."/>
            <person name="Clum A."/>
            <person name="Nolan M."/>
            <person name="Lipzen A."/>
            <person name="Salamov A."/>
            <person name="Henrissat B."/>
            <person name="Wiebenga A."/>
            <person name="De vries R.P."/>
            <person name="Grigoriev I.V."/>
            <person name="Mortensen U.H."/>
            <person name="Andersen M.R."/>
            <person name="Baker S.E."/>
        </authorList>
    </citation>
    <scope>NUCLEOTIDE SEQUENCE [LARGE SCALE GENOMIC DNA]</scope>
    <source>
        <strain evidence="1 2">CBS 114.51</strain>
    </source>
</reference>
<feature type="non-terminal residue" evidence="1">
    <location>
        <position position="1"/>
    </location>
</feature>
<sequence>KKLKLPIKATALAYTLKKKGYFQYKVLYKLFFTSANKKVRLAWAFKYLN</sequence>
<organism evidence="1 2">
    <name type="scientific">Aspergillus japonicus CBS 114.51</name>
    <dbReference type="NCBI Taxonomy" id="1448312"/>
    <lineage>
        <taxon>Eukaryota</taxon>
        <taxon>Fungi</taxon>
        <taxon>Dikarya</taxon>
        <taxon>Ascomycota</taxon>
        <taxon>Pezizomycotina</taxon>
        <taxon>Eurotiomycetes</taxon>
        <taxon>Eurotiomycetidae</taxon>
        <taxon>Eurotiales</taxon>
        <taxon>Aspergillaceae</taxon>
        <taxon>Aspergillus</taxon>
        <taxon>Aspergillus subgen. Circumdati</taxon>
    </lineage>
</organism>
<gene>
    <name evidence="1" type="ORF">BO86DRAFT_308124</name>
</gene>
<dbReference type="AlphaFoldDB" id="A0A8T8X772"/>
<evidence type="ECO:0000313" key="2">
    <source>
        <dbReference type="Proteomes" id="UP000249497"/>
    </source>
</evidence>
<evidence type="ECO:0000313" key="1">
    <source>
        <dbReference type="EMBL" id="RAH83956.1"/>
    </source>
</evidence>
<name>A0A8T8X772_ASPJA</name>
<proteinExistence type="predicted"/>
<dbReference type="Proteomes" id="UP000249497">
    <property type="component" value="Unassembled WGS sequence"/>
</dbReference>